<proteinExistence type="predicted"/>
<feature type="compositionally biased region" description="Polar residues" evidence="1">
    <location>
        <begin position="137"/>
        <end position="156"/>
    </location>
</feature>
<evidence type="ECO:0000313" key="3">
    <source>
        <dbReference type="Proteomes" id="UP000521943"/>
    </source>
</evidence>
<dbReference type="EMBL" id="JACGCI010000039">
    <property type="protein sequence ID" value="KAF6753504.1"/>
    <property type="molecule type" value="Genomic_DNA"/>
</dbReference>
<protein>
    <submittedName>
        <fullName evidence="2">Uncharacterized protein</fullName>
    </submittedName>
</protein>
<feature type="compositionally biased region" description="Acidic residues" evidence="1">
    <location>
        <begin position="245"/>
        <end position="255"/>
    </location>
</feature>
<feature type="region of interest" description="Disordered" evidence="1">
    <location>
        <begin position="220"/>
        <end position="292"/>
    </location>
</feature>
<feature type="region of interest" description="Disordered" evidence="1">
    <location>
        <begin position="137"/>
        <end position="163"/>
    </location>
</feature>
<evidence type="ECO:0000313" key="2">
    <source>
        <dbReference type="EMBL" id="KAF6753504.1"/>
    </source>
</evidence>
<organism evidence="2 3">
    <name type="scientific">Ephemerocybe angulata</name>
    <dbReference type="NCBI Taxonomy" id="980116"/>
    <lineage>
        <taxon>Eukaryota</taxon>
        <taxon>Fungi</taxon>
        <taxon>Dikarya</taxon>
        <taxon>Basidiomycota</taxon>
        <taxon>Agaricomycotina</taxon>
        <taxon>Agaricomycetes</taxon>
        <taxon>Agaricomycetidae</taxon>
        <taxon>Agaricales</taxon>
        <taxon>Agaricineae</taxon>
        <taxon>Psathyrellaceae</taxon>
        <taxon>Ephemerocybe</taxon>
    </lineage>
</organism>
<dbReference type="AlphaFoldDB" id="A0A8H6HUM1"/>
<sequence>MWERLGEAVSNKSLTEYLTWICERFAVLQEQDLEKTSKLFEEAQDKLYLFRSDIINYQSQVLNLEGCGKVWKEWEVLRVKVDRYLRELGELECEAILGPENFGYQCLKPSVEENGDAEVGEEIALVVKKVLQIDTPQDGTTSQASPLFTPRRTSFGSIDPEDSTAQQTPMVAMSSPRGLALSLLPFGIGIRSPTGVPTEPSPSNSTADLLRKATIATERLRDVSRPLGDGLNAARARENNKATSDEDMEEDEGAEETQPAAIQDDEPMDEDEEEEEVHPGFLESSEDERGRTLVPVRRLPSPTPTMAILPHFGPPPLHAVICMTTMKIKDIPGRNRNCKMGRVGLIREPENYKKFKFAWLLKYTLYYSDFYNRWLRLPPGWVPDWPDDMDWPEDDEEHIRQYFEACCSRLAHIHPHYRTTNLRELSISPPPPLAREDRKRKDVEEERGLEEGWKKKFLEEEITGRGLEEGWKKEFLEGEHLSHIGKGAS</sequence>
<reference evidence="2 3" key="1">
    <citation type="submission" date="2020-07" db="EMBL/GenBank/DDBJ databases">
        <title>Comparative genomics of pyrophilous fungi reveals a link between fire events and developmental genes.</title>
        <authorList>
            <consortium name="DOE Joint Genome Institute"/>
            <person name="Steindorff A.S."/>
            <person name="Carver A."/>
            <person name="Calhoun S."/>
            <person name="Stillman K."/>
            <person name="Liu H."/>
            <person name="Lipzen A."/>
            <person name="Pangilinan J."/>
            <person name="Labutti K."/>
            <person name="Bruns T.D."/>
            <person name="Grigoriev I.V."/>
        </authorList>
    </citation>
    <scope>NUCLEOTIDE SEQUENCE [LARGE SCALE GENOMIC DNA]</scope>
    <source>
        <strain evidence="2 3">CBS 144469</strain>
    </source>
</reference>
<accession>A0A8H6HUM1</accession>
<feature type="compositionally biased region" description="Basic and acidic residues" evidence="1">
    <location>
        <begin position="434"/>
        <end position="448"/>
    </location>
</feature>
<comment type="caution">
    <text evidence="2">The sequence shown here is derived from an EMBL/GenBank/DDBJ whole genome shotgun (WGS) entry which is preliminary data.</text>
</comment>
<dbReference type="Proteomes" id="UP000521943">
    <property type="component" value="Unassembled WGS sequence"/>
</dbReference>
<feature type="compositionally biased region" description="Acidic residues" evidence="1">
    <location>
        <begin position="263"/>
        <end position="276"/>
    </location>
</feature>
<gene>
    <name evidence="2" type="ORF">DFP72DRAFT_1128840</name>
</gene>
<feature type="compositionally biased region" description="Basic and acidic residues" evidence="1">
    <location>
        <begin position="235"/>
        <end position="244"/>
    </location>
</feature>
<name>A0A8H6HUM1_9AGAR</name>
<feature type="region of interest" description="Disordered" evidence="1">
    <location>
        <begin position="425"/>
        <end position="448"/>
    </location>
</feature>
<evidence type="ECO:0000256" key="1">
    <source>
        <dbReference type="SAM" id="MobiDB-lite"/>
    </source>
</evidence>
<keyword evidence="3" id="KW-1185">Reference proteome</keyword>